<organism evidence="1">
    <name type="scientific">uncultured Desulfobacterium sp</name>
    <dbReference type="NCBI Taxonomy" id="201089"/>
    <lineage>
        <taxon>Bacteria</taxon>
        <taxon>Pseudomonadati</taxon>
        <taxon>Thermodesulfobacteriota</taxon>
        <taxon>Desulfobacteria</taxon>
        <taxon>Desulfobacterales</taxon>
        <taxon>Desulfobacteriaceae</taxon>
        <taxon>Desulfobacterium</taxon>
        <taxon>environmental samples</taxon>
    </lineage>
</organism>
<dbReference type="EMBL" id="OJIN01000217">
    <property type="protein sequence ID" value="SPD75707.1"/>
    <property type="molecule type" value="Genomic_DNA"/>
</dbReference>
<dbReference type="Pfam" id="PF09867">
    <property type="entry name" value="TagF_N"/>
    <property type="match status" value="1"/>
</dbReference>
<dbReference type="InterPro" id="IPR017748">
    <property type="entry name" value="TagF"/>
</dbReference>
<dbReference type="AlphaFoldDB" id="A0A445N1X8"/>
<dbReference type="InterPro" id="IPR038225">
    <property type="entry name" value="TagF_sf"/>
</dbReference>
<evidence type="ECO:0000313" key="1">
    <source>
        <dbReference type="EMBL" id="SPD75707.1"/>
    </source>
</evidence>
<dbReference type="Gene3D" id="3.40.1730.10">
    <property type="entry name" value="pa0076 domain"/>
    <property type="match status" value="1"/>
</dbReference>
<gene>
    <name evidence="1" type="ORF">PITCH_A720047</name>
</gene>
<protein>
    <recommendedName>
        <fullName evidence="2">Type VI secretion system-associated protein TagF</fullName>
    </recommendedName>
</protein>
<name>A0A445N1X8_9BACT</name>
<proteinExistence type="predicted"/>
<evidence type="ECO:0008006" key="2">
    <source>
        <dbReference type="Google" id="ProtNLM"/>
    </source>
</evidence>
<accession>A0A445N1X8</accession>
<sequence length="265" mass="29348">MLGLTLTKNSWAWGACGKHPLARDFFYAGPKDSFIQAVADWIKNGYQRLTQPGWTGKDFFSWRFWARGQKKGFLSCGVIRDSSDSIGRPFPLMIMGSGPLKGWEEQWDLVPLVCEETWAHMEYMAARRFDGFDQFEKDLKLIKPPSPRWSDIRPETQASPSCNLTDLSRITAALINDMSVTITMGNASSTDLNQQAGAWHLLLKENIKYAPSSVFMGGGSSSGSYMAVFSRALVAKDFMGLWSGASIQNKSSESVPGAIGGHELQ</sequence>
<reference evidence="1" key="1">
    <citation type="submission" date="2018-01" db="EMBL/GenBank/DDBJ databases">
        <authorList>
            <person name="Regsiter A."/>
            <person name="William W."/>
        </authorList>
    </citation>
    <scope>NUCLEOTIDE SEQUENCE</scope>
    <source>
        <strain evidence="1">TRIP AH-1</strain>
    </source>
</reference>